<dbReference type="AlphaFoldDB" id="A0A139GXB2"/>
<protein>
    <submittedName>
        <fullName evidence="1">Uncharacterized protein</fullName>
    </submittedName>
</protein>
<dbReference type="EMBL" id="LFZN01000254">
    <property type="protein sequence ID" value="KXS94847.1"/>
    <property type="molecule type" value="Genomic_DNA"/>
</dbReference>
<reference evidence="1 2" key="1">
    <citation type="submission" date="2015-07" db="EMBL/GenBank/DDBJ databases">
        <title>Comparative genomics of the Sigatoka disease complex on banana suggests a link between parallel evolutionary changes in Pseudocercospora fijiensis and Pseudocercospora eumusae and increased virulence on the banana host.</title>
        <authorList>
            <person name="Chang T.-C."/>
            <person name="Salvucci A."/>
            <person name="Crous P.W."/>
            <person name="Stergiopoulos I."/>
        </authorList>
    </citation>
    <scope>NUCLEOTIDE SEQUENCE [LARGE SCALE GENOMIC DNA]</scope>
    <source>
        <strain evidence="1 2">CBS 114824</strain>
    </source>
</reference>
<accession>A0A139GXB2</accession>
<evidence type="ECO:0000313" key="1">
    <source>
        <dbReference type="EMBL" id="KXS94847.1"/>
    </source>
</evidence>
<keyword evidence="2" id="KW-1185">Reference proteome</keyword>
<proteinExistence type="predicted"/>
<evidence type="ECO:0000313" key="2">
    <source>
        <dbReference type="Proteomes" id="UP000070133"/>
    </source>
</evidence>
<organism evidence="1 2">
    <name type="scientific">Pseudocercospora eumusae</name>
    <dbReference type="NCBI Taxonomy" id="321146"/>
    <lineage>
        <taxon>Eukaryota</taxon>
        <taxon>Fungi</taxon>
        <taxon>Dikarya</taxon>
        <taxon>Ascomycota</taxon>
        <taxon>Pezizomycotina</taxon>
        <taxon>Dothideomycetes</taxon>
        <taxon>Dothideomycetidae</taxon>
        <taxon>Mycosphaerellales</taxon>
        <taxon>Mycosphaerellaceae</taxon>
        <taxon>Pseudocercospora</taxon>
    </lineage>
</organism>
<name>A0A139GXB2_9PEZI</name>
<gene>
    <name evidence="1" type="ORF">AC578_3662</name>
</gene>
<comment type="caution">
    <text evidence="1">The sequence shown here is derived from an EMBL/GenBank/DDBJ whole genome shotgun (WGS) entry which is preliminary data.</text>
</comment>
<sequence>MPSSNEILKSSQYAHQQYVQIDTPSTVQDQRRSLIAAHKVTEILHRRLDASIRWAFRGYIAYRCIVPNDIYSRYTDDLDIIVDSKEFGVLDTIERVLLDDAPEQFTIAKTPSKLSKVHYKSVDGTLVRLDIYNTAMRNTGGGHYHGLEILNLMQPQQFVDVPAFMCPCFNINALVDIKLVAYLDTKSSKHLDDAFFAMWCVPMAQNKSLPWYSSQCQEGITLMTAIMRQRAAVYPEEGKESSWSPTFIVNMDILSDAEKNVPGQ</sequence>
<dbReference type="Proteomes" id="UP000070133">
    <property type="component" value="Unassembled WGS sequence"/>
</dbReference>
<dbReference type="OrthoDB" id="10430323at2759"/>